<accession>A0A1M5EKS1</accession>
<evidence type="ECO:0000259" key="7">
    <source>
        <dbReference type="PROSITE" id="PS51352"/>
    </source>
</evidence>
<feature type="domain" description="Rhodanese" evidence="6">
    <location>
        <begin position="53"/>
        <end position="143"/>
    </location>
</feature>
<dbReference type="InterPro" id="IPR013766">
    <property type="entry name" value="Thioredoxin_domain"/>
</dbReference>
<dbReference type="InterPro" id="IPR001763">
    <property type="entry name" value="Rhodanese-like_dom"/>
</dbReference>
<gene>
    <name evidence="8" type="ORF">SAMN05444396_101442</name>
</gene>
<dbReference type="STRING" id="271157.SAMN05444396_101442"/>
<evidence type="ECO:0000256" key="2">
    <source>
        <dbReference type="ARBA" id="ARBA00022982"/>
    </source>
</evidence>
<dbReference type="Proteomes" id="UP000184036">
    <property type="component" value="Unassembled WGS sequence"/>
</dbReference>
<dbReference type="AlphaFoldDB" id="A0A1M5EKS1"/>
<evidence type="ECO:0000256" key="1">
    <source>
        <dbReference type="ARBA" id="ARBA00022448"/>
    </source>
</evidence>
<proteinExistence type="predicted"/>
<organism evidence="8 9">
    <name type="scientific">Flavobacterium segetis</name>
    <dbReference type="NCBI Taxonomy" id="271157"/>
    <lineage>
        <taxon>Bacteria</taxon>
        <taxon>Pseudomonadati</taxon>
        <taxon>Bacteroidota</taxon>
        <taxon>Flavobacteriia</taxon>
        <taxon>Flavobacteriales</taxon>
        <taxon>Flavobacteriaceae</taxon>
        <taxon>Flavobacterium</taxon>
    </lineage>
</organism>
<dbReference type="PRINTS" id="PR00421">
    <property type="entry name" value="THIOREDOXIN"/>
</dbReference>
<sequence length="245" mass="27713">MSYFYIINLNKIILKFNPIFLAIISFIILSCNGQVAKNSQTVDAKTFLEKITATSNPQILDVRTPAEFSSDHIDQAVNSDWLGNTFVEGTSKLDKTKPLFVYCKSGVRSGNAATKLEELGFTKIYLLQGGMLKWDAAGLSKPSTKVVGMTMQDYNKLVDSDKKVLINFYAEWCAPCKKMTPYIKTMQTEFANNVTIIRLDADKNKTLMAEMKISELPTLLLYDKKEMKWRQSGFVSEADLRKQIQ</sequence>
<keyword evidence="5" id="KW-0472">Membrane</keyword>
<dbReference type="GO" id="GO:0005829">
    <property type="term" value="C:cytosol"/>
    <property type="evidence" value="ECO:0007669"/>
    <property type="project" value="TreeGrafter"/>
</dbReference>
<dbReference type="Pfam" id="PF00085">
    <property type="entry name" value="Thioredoxin"/>
    <property type="match status" value="1"/>
</dbReference>
<dbReference type="InterPro" id="IPR036873">
    <property type="entry name" value="Rhodanese-like_dom_sf"/>
</dbReference>
<dbReference type="GO" id="GO:0015035">
    <property type="term" value="F:protein-disulfide reductase activity"/>
    <property type="evidence" value="ECO:0007669"/>
    <property type="project" value="TreeGrafter"/>
</dbReference>
<dbReference type="SUPFAM" id="SSF52833">
    <property type="entry name" value="Thioredoxin-like"/>
    <property type="match status" value="1"/>
</dbReference>
<dbReference type="Gene3D" id="3.40.30.10">
    <property type="entry name" value="Glutaredoxin"/>
    <property type="match status" value="1"/>
</dbReference>
<evidence type="ECO:0000259" key="6">
    <source>
        <dbReference type="PROSITE" id="PS50206"/>
    </source>
</evidence>
<keyword evidence="1" id="KW-0813">Transport</keyword>
<dbReference type="PANTHER" id="PTHR45663:SF11">
    <property type="entry name" value="GEO12009P1"/>
    <property type="match status" value="1"/>
</dbReference>
<keyword evidence="2" id="KW-0249">Electron transport</keyword>
<dbReference type="SMART" id="SM00450">
    <property type="entry name" value="RHOD"/>
    <property type="match status" value="1"/>
</dbReference>
<dbReference type="PROSITE" id="PS50206">
    <property type="entry name" value="RHODANESE_3"/>
    <property type="match status" value="1"/>
</dbReference>
<evidence type="ECO:0000256" key="4">
    <source>
        <dbReference type="ARBA" id="ARBA00023284"/>
    </source>
</evidence>
<dbReference type="PROSITE" id="PS00194">
    <property type="entry name" value="THIOREDOXIN_1"/>
    <property type="match status" value="1"/>
</dbReference>
<feature type="transmembrane region" description="Helical" evidence="5">
    <location>
        <begin position="12"/>
        <end position="30"/>
    </location>
</feature>
<evidence type="ECO:0000256" key="3">
    <source>
        <dbReference type="ARBA" id="ARBA00023157"/>
    </source>
</evidence>
<keyword evidence="4" id="KW-0676">Redox-active center</keyword>
<dbReference type="GO" id="GO:0045454">
    <property type="term" value="P:cell redox homeostasis"/>
    <property type="evidence" value="ECO:0007669"/>
    <property type="project" value="TreeGrafter"/>
</dbReference>
<keyword evidence="9" id="KW-1185">Reference proteome</keyword>
<dbReference type="Gene3D" id="3.40.250.10">
    <property type="entry name" value="Rhodanese-like domain"/>
    <property type="match status" value="1"/>
</dbReference>
<dbReference type="Pfam" id="PF00581">
    <property type="entry name" value="Rhodanese"/>
    <property type="match status" value="1"/>
</dbReference>
<dbReference type="PANTHER" id="PTHR45663">
    <property type="entry name" value="GEO12009P1"/>
    <property type="match status" value="1"/>
</dbReference>
<protein>
    <submittedName>
        <fullName evidence="8">Thioredoxin</fullName>
    </submittedName>
</protein>
<keyword evidence="3" id="KW-1015">Disulfide bond</keyword>
<dbReference type="InterPro" id="IPR036249">
    <property type="entry name" value="Thioredoxin-like_sf"/>
</dbReference>
<evidence type="ECO:0000313" key="9">
    <source>
        <dbReference type="Proteomes" id="UP000184036"/>
    </source>
</evidence>
<reference evidence="9" key="1">
    <citation type="submission" date="2016-11" db="EMBL/GenBank/DDBJ databases">
        <authorList>
            <person name="Varghese N."/>
            <person name="Submissions S."/>
        </authorList>
    </citation>
    <scope>NUCLEOTIDE SEQUENCE [LARGE SCALE GENOMIC DNA]</scope>
    <source>
        <strain evidence="9">DSM 19741</strain>
    </source>
</reference>
<evidence type="ECO:0000256" key="5">
    <source>
        <dbReference type="SAM" id="Phobius"/>
    </source>
</evidence>
<dbReference type="CDD" id="cd00158">
    <property type="entry name" value="RHOD"/>
    <property type="match status" value="1"/>
</dbReference>
<name>A0A1M5EKS1_9FLAO</name>
<evidence type="ECO:0000313" key="8">
    <source>
        <dbReference type="EMBL" id="SHF79730.1"/>
    </source>
</evidence>
<keyword evidence="5" id="KW-1133">Transmembrane helix</keyword>
<keyword evidence="5" id="KW-0812">Transmembrane</keyword>
<dbReference type="InterPro" id="IPR017937">
    <property type="entry name" value="Thioredoxin_CS"/>
</dbReference>
<dbReference type="EMBL" id="FQWE01000001">
    <property type="protein sequence ID" value="SHF79730.1"/>
    <property type="molecule type" value="Genomic_DNA"/>
</dbReference>
<dbReference type="PROSITE" id="PS51352">
    <property type="entry name" value="THIOREDOXIN_2"/>
    <property type="match status" value="1"/>
</dbReference>
<dbReference type="SUPFAM" id="SSF52821">
    <property type="entry name" value="Rhodanese/Cell cycle control phosphatase"/>
    <property type="match status" value="1"/>
</dbReference>
<feature type="domain" description="Thioredoxin" evidence="7">
    <location>
        <begin position="135"/>
        <end position="245"/>
    </location>
</feature>
<dbReference type="CDD" id="cd02947">
    <property type="entry name" value="TRX_family"/>
    <property type="match status" value="1"/>
</dbReference>